<accession>A0A0G0E3H1</accession>
<reference evidence="1 2" key="1">
    <citation type="journal article" date="2015" name="Nature">
        <title>rRNA introns, odd ribosomes, and small enigmatic genomes across a large radiation of phyla.</title>
        <authorList>
            <person name="Brown C.T."/>
            <person name="Hug L.A."/>
            <person name="Thomas B.C."/>
            <person name="Sharon I."/>
            <person name="Castelle C.J."/>
            <person name="Singh A."/>
            <person name="Wilkins M.J."/>
            <person name="Williams K.H."/>
            <person name="Banfield J.F."/>
        </authorList>
    </citation>
    <scope>NUCLEOTIDE SEQUENCE [LARGE SCALE GENOMIC DNA]</scope>
</reference>
<dbReference type="AlphaFoldDB" id="A0A0G0E3H1"/>
<feature type="non-terminal residue" evidence="1">
    <location>
        <position position="122"/>
    </location>
</feature>
<organism evidence="1 2">
    <name type="scientific">Candidatus Roizmanbacteria bacterium GW2011_GWA2_36_23</name>
    <dbReference type="NCBI Taxonomy" id="1618480"/>
    <lineage>
        <taxon>Bacteria</taxon>
        <taxon>Candidatus Roizmaniibacteriota</taxon>
    </lineage>
</organism>
<dbReference type="EMBL" id="LBRS01000008">
    <property type="protein sequence ID" value="KKQ01463.1"/>
    <property type="molecule type" value="Genomic_DNA"/>
</dbReference>
<evidence type="ECO:0000313" key="1">
    <source>
        <dbReference type="EMBL" id="KKQ01463.1"/>
    </source>
</evidence>
<dbReference type="STRING" id="1618480.US11_C0008G0020"/>
<evidence type="ECO:0000313" key="2">
    <source>
        <dbReference type="Proteomes" id="UP000034344"/>
    </source>
</evidence>
<dbReference type="Proteomes" id="UP000034344">
    <property type="component" value="Unassembled WGS sequence"/>
</dbReference>
<sequence length="122" mass="14568">MIRSICIKICIIRIIIIMSKRKLRVGFDLDGVILYNPIRTFRVIASSLKFTKPLLFHEKTDEFYFPNSPVEQFIWRQLHKTSFCLADGIEKIKKLTEQGKIETFLITGRYSFLKKDFEYWLK</sequence>
<gene>
    <name evidence="1" type="ORF">US11_C0008G0020</name>
</gene>
<comment type="caution">
    <text evidence="1">The sequence shown here is derived from an EMBL/GenBank/DDBJ whole genome shotgun (WGS) entry which is preliminary data.</text>
</comment>
<name>A0A0G0E3H1_9BACT</name>
<protein>
    <submittedName>
        <fullName evidence="1">Uncharacterized protein</fullName>
    </submittedName>
</protein>
<proteinExistence type="predicted"/>